<sequence>MKVVSHLEKIAKLQALRDRLDPLQDFELWFWAGMTAGTHAVNAALHQAGVTLDDDMFATQPGVYLVPQPDGKLQAALRPLGDVLHVGRPKVEAPVPADIAAMMEDMEHIEHYRDPCLREGLVPTEAIARSCDTALRHCLDLLATRMEGGAHGH</sequence>
<dbReference type="AlphaFoldDB" id="A0A375BKN1"/>
<proteinExistence type="predicted"/>
<reference evidence="1" key="1">
    <citation type="submission" date="2018-01" db="EMBL/GenBank/DDBJ databases">
        <authorList>
            <person name="Clerissi C."/>
        </authorList>
    </citation>
    <scope>NUCLEOTIDE SEQUENCE</scope>
    <source>
        <strain evidence="1">Cupriavidus taiwanensis STM 3521</strain>
    </source>
</reference>
<dbReference type="RefSeq" id="WP_116337077.1">
    <property type="nucleotide sequence ID" value="NZ_LT976856.1"/>
</dbReference>
<protein>
    <submittedName>
        <fullName evidence="1">Uncharacterized protein</fullName>
    </submittedName>
</protein>
<comment type="caution">
    <text evidence="1">The sequence shown here is derived from an EMBL/GenBank/DDBJ whole genome shotgun (WGS) entry which is preliminary data.</text>
</comment>
<dbReference type="EMBL" id="OFSP01000010">
    <property type="protein sequence ID" value="SOY47251.1"/>
    <property type="molecule type" value="Genomic_DNA"/>
</dbReference>
<organism evidence="1">
    <name type="scientific">Cupriavidus taiwanensis</name>
    <dbReference type="NCBI Taxonomy" id="164546"/>
    <lineage>
        <taxon>Bacteria</taxon>
        <taxon>Pseudomonadati</taxon>
        <taxon>Pseudomonadota</taxon>
        <taxon>Betaproteobacteria</taxon>
        <taxon>Burkholderiales</taxon>
        <taxon>Burkholderiaceae</taxon>
        <taxon>Cupriavidus</taxon>
    </lineage>
</organism>
<name>A0A375BKN1_9BURK</name>
<dbReference type="Proteomes" id="UP000256297">
    <property type="component" value="Chromosome CBM2589_b"/>
</dbReference>
<accession>A0A375BKN1</accession>
<evidence type="ECO:0000313" key="1">
    <source>
        <dbReference type="EMBL" id="SOY47251.1"/>
    </source>
</evidence>
<gene>
    <name evidence="1" type="ORF">CBM2589_B180005</name>
</gene>